<gene>
    <name evidence="6" type="ORF">OIN60_15280</name>
</gene>
<evidence type="ECO:0000259" key="5">
    <source>
        <dbReference type="Pfam" id="PF00155"/>
    </source>
</evidence>
<evidence type="ECO:0000256" key="2">
    <source>
        <dbReference type="ARBA" id="ARBA00022576"/>
    </source>
</evidence>
<dbReference type="SUPFAM" id="SSF53383">
    <property type="entry name" value="PLP-dependent transferases"/>
    <property type="match status" value="1"/>
</dbReference>
<dbReference type="InterPro" id="IPR015424">
    <property type="entry name" value="PyrdxlP-dep_Trfase"/>
</dbReference>
<dbReference type="RefSeq" id="WP_305755746.1">
    <property type="nucleotide sequence ID" value="NZ_JAPCKK010000018.1"/>
</dbReference>
<comment type="cofactor">
    <cofactor evidence="1 4">
        <name>pyridoxal 5'-phosphate</name>
        <dbReference type="ChEBI" id="CHEBI:597326"/>
    </cofactor>
</comment>
<name>A0ABT9FTP8_9BACL</name>
<dbReference type="InterPro" id="IPR050881">
    <property type="entry name" value="LL-DAP_aminotransferase"/>
</dbReference>
<dbReference type="EC" id="2.6.1.-" evidence="4"/>
<organism evidence="6 7">
    <name type="scientific">Paenibacillus zeirhizosphaerae</name>
    <dbReference type="NCBI Taxonomy" id="2987519"/>
    <lineage>
        <taxon>Bacteria</taxon>
        <taxon>Bacillati</taxon>
        <taxon>Bacillota</taxon>
        <taxon>Bacilli</taxon>
        <taxon>Bacillales</taxon>
        <taxon>Paenibacillaceae</taxon>
        <taxon>Paenibacillus</taxon>
    </lineage>
</organism>
<dbReference type="InterPro" id="IPR004839">
    <property type="entry name" value="Aminotransferase_I/II_large"/>
</dbReference>
<dbReference type="Pfam" id="PF00155">
    <property type="entry name" value="Aminotran_1_2"/>
    <property type="match status" value="1"/>
</dbReference>
<dbReference type="PANTHER" id="PTHR42832">
    <property type="entry name" value="AMINO ACID AMINOTRANSFERASE"/>
    <property type="match status" value="1"/>
</dbReference>
<comment type="similarity">
    <text evidence="4">Belongs to the class-I pyridoxal-phosphate-dependent aminotransferase family.</text>
</comment>
<proteinExistence type="inferred from homology"/>
<dbReference type="InterPro" id="IPR004838">
    <property type="entry name" value="NHTrfase_class1_PyrdxlP-BS"/>
</dbReference>
<dbReference type="PROSITE" id="PS00105">
    <property type="entry name" value="AA_TRANSFER_CLASS_1"/>
    <property type="match status" value="1"/>
</dbReference>
<evidence type="ECO:0000256" key="3">
    <source>
        <dbReference type="ARBA" id="ARBA00022679"/>
    </source>
</evidence>
<evidence type="ECO:0000256" key="1">
    <source>
        <dbReference type="ARBA" id="ARBA00001933"/>
    </source>
</evidence>
<dbReference type="PANTHER" id="PTHR42832:SF2">
    <property type="entry name" value="ASPARTATE TRANSAMINASE"/>
    <property type="match status" value="1"/>
</dbReference>
<sequence length="413" mass="45076">MADSKTKHGWRADKLDHLGSSIFAEVAAWKEEALQAGKDVIDLGIGSPDRGPTQEVREVLSKAVLAEDSYAYPSSSGSPAFRKQAAAWMAHRFGVTVDPETELLALMGSQDGLAHLAQAICNPGDMAIVPDPGYPIYVGALAIAGVKPYLLPLRQENGFLPDLDEIADEVWAEAVFILLNFPGNPIAVQAEYAFFEKLIALAKKWNVLVVHDLAYSEMGFDNYRPLSILQLPGALDTAVEFHSFSKSFNMAGCRIGFLAGNREAVGALRKLKGNIDYGVFEPIQTAAIAALKQAMERPAGDRGVAPLYERRRDAFVEVLAAQGWDVPKPKATMFLWAPLPERFRMGPERWSSRRFARELLLSTGVAVIPGDAFGAQGEGFVRIALVQEEATLLEAARRIGTFLDVLFLSEITD</sequence>
<keyword evidence="3 4" id="KW-0808">Transferase</keyword>
<evidence type="ECO:0000256" key="4">
    <source>
        <dbReference type="RuleBase" id="RU000481"/>
    </source>
</evidence>
<dbReference type="InterPro" id="IPR015421">
    <property type="entry name" value="PyrdxlP-dep_Trfase_major"/>
</dbReference>
<dbReference type="Gene3D" id="3.40.640.10">
    <property type="entry name" value="Type I PLP-dependent aspartate aminotransferase-like (Major domain)"/>
    <property type="match status" value="1"/>
</dbReference>
<dbReference type="InterPro" id="IPR015422">
    <property type="entry name" value="PyrdxlP-dep_Trfase_small"/>
</dbReference>
<feature type="domain" description="Aminotransferase class I/classII large" evidence="5">
    <location>
        <begin position="38"/>
        <end position="399"/>
    </location>
</feature>
<dbReference type="CDD" id="cd00609">
    <property type="entry name" value="AAT_like"/>
    <property type="match status" value="1"/>
</dbReference>
<dbReference type="Proteomes" id="UP001241848">
    <property type="component" value="Unassembled WGS sequence"/>
</dbReference>
<keyword evidence="7" id="KW-1185">Reference proteome</keyword>
<keyword evidence="2 4" id="KW-0032">Aminotransferase</keyword>
<protein>
    <recommendedName>
        <fullName evidence="4">Aminotransferase</fullName>
        <ecNumber evidence="4">2.6.1.-</ecNumber>
    </recommendedName>
</protein>
<accession>A0ABT9FTP8</accession>
<reference evidence="6 7" key="1">
    <citation type="submission" date="2022-10" db="EMBL/GenBank/DDBJ databases">
        <title>Paenibacillus description and whole genome data of maize root bacterial community.</title>
        <authorList>
            <person name="Marton D."/>
            <person name="Farkas M."/>
            <person name="Cserhati M."/>
        </authorList>
    </citation>
    <scope>NUCLEOTIDE SEQUENCE [LARGE SCALE GENOMIC DNA]</scope>
    <source>
        <strain evidence="6 7">P96</strain>
    </source>
</reference>
<dbReference type="GO" id="GO:0008483">
    <property type="term" value="F:transaminase activity"/>
    <property type="evidence" value="ECO:0007669"/>
    <property type="project" value="UniProtKB-KW"/>
</dbReference>
<comment type="caution">
    <text evidence="6">The sequence shown here is derived from an EMBL/GenBank/DDBJ whole genome shotgun (WGS) entry which is preliminary data.</text>
</comment>
<dbReference type="EMBL" id="JAPCKK010000018">
    <property type="protein sequence ID" value="MDP4098121.1"/>
    <property type="molecule type" value="Genomic_DNA"/>
</dbReference>
<evidence type="ECO:0000313" key="6">
    <source>
        <dbReference type="EMBL" id="MDP4098121.1"/>
    </source>
</evidence>
<dbReference type="Gene3D" id="3.90.1150.10">
    <property type="entry name" value="Aspartate Aminotransferase, domain 1"/>
    <property type="match status" value="1"/>
</dbReference>
<evidence type="ECO:0000313" key="7">
    <source>
        <dbReference type="Proteomes" id="UP001241848"/>
    </source>
</evidence>